<gene>
    <name evidence="10" type="ORF">ISF6_0807</name>
</gene>
<dbReference type="SUPFAM" id="SSF55874">
    <property type="entry name" value="ATPase domain of HSP90 chaperone/DNA topoisomerase II/histidine kinase"/>
    <property type="match status" value="1"/>
</dbReference>
<name>A0A0K8NXW3_PISS1</name>
<dbReference type="OrthoDB" id="9121563at2"/>
<dbReference type="InterPro" id="IPR050428">
    <property type="entry name" value="TCS_sensor_his_kinase"/>
</dbReference>
<dbReference type="InterPro" id="IPR036890">
    <property type="entry name" value="HATPase_C_sf"/>
</dbReference>
<reference evidence="11" key="1">
    <citation type="submission" date="2015-07" db="EMBL/GenBank/DDBJ databases">
        <title>Discovery of a poly(ethylene terephthalate assimilation.</title>
        <authorList>
            <person name="Yoshida S."/>
            <person name="Hiraga K."/>
            <person name="Takehana T."/>
            <person name="Taniguchi I."/>
            <person name="Yamaji H."/>
            <person name="Maeda Y."/>
            <person name="Toyohara K."/>
            <person name="Miyamoto K."/>
            <person name="Kimura Y."/>
            <person name="Oda K."/>
        </authorList>
    </citation>
    <scope>NUCLEOTIDE SEQUENCE [LARGE SCALE GENOMIC DNA]</scope>
    <source>
        <strain evidence="11">NBRC 110686 / TISTR 2288 / 201-F6</strain>
    </source>
</reference>
<evidence type="ECO:0000313" key="11">
    <source>
        <dbReference type="Proteomes" id="UP000037660"/>
    </source>
</evidence>
<keyword evidence="8" id="KW-0472">Membrane</keyword>
<evidence type="ECO:0000256" key="6">
    <source>
        <dbReference type="ARBA" id="ARBA00022777"/>
    </source>
</evidence>
<dbReference type="RefSeq" id="WP_054019285.1">
    <property type="nucleotide sequence ID" value="NZ_BBYR01000017.1"/>
</dbReference>
<feature type="transmembrane region" description="Helical" evidence="8">
    <location>
        <begin position="148"/>
        <end position="171"/>
    </location>
</feature>
<feature type="domain" description="Histidine kinase" evidence="9">
    <location>
        <begin position="232"/>
        <end position="456"/>
    </location>
</feature>
<dbReference type="EMBL" id="BBYR01000017">
    <property type="protein sequence ID" value="GAP35216.1"/>
    <property type="molecule type" value="Genomic_DNA"/>
</dbReference>
<dbReference type="CDD" id="cd00082">
    <property type="entry name" value="HisKA"/>
    <property type="match status" value="1"/>
</dbReference>
<evidence type="ECO:0000256" key="2">
    <source>
        <dbReference type="ARBA" id="ARBA00012438"/>
    </source>
</evidence>
<dbReference type="Proteomes" id="UP000037660">
    <property type="component" value="Unassembled WGS sequence"/>
</dbReference>
<dbReference type="SUPFAM" id="SSF47384">
    <property type="entry name" value="Homodimeric domain of signal transducing histidine kinase"/>
    <property type="match status" value="1"/>
</dbReference>
<dbReference type="Gene3D" id="1.10.287.130">
    <property type="match status" value="1"/>
</dbReference>
<dbReference type="PANTHER" id="PTHR45436">
    <property type="entry name" value="SENSOR HISTIDINE KINASE YKOH"/>
    <property type="match status" value="1"/>
</dbReference>
<dbReference type="Pfam" id="PF02518">
    <property type="entry name" value="HATPase_c"/>
    <property type="match status" value="1"/>
</dbReference>
<keyword evidence="11" id="KW-1185">Reference proteome</keyword>
<dbReference type="Pfam" id="PF00512">
    <property type="entry name" value="HisKA"/>
    <property type="match status" value="1"/>
</dbReference>
<dbReference type="InterPro" id="IPR003594">
    <property type="entry name" value="HATPase_dom"/>
</dbReference>
<dbReference type="InterPro" id="IPR036097">
    <property type="entry name" value="HisK_dim/P_sf"/>
</dbReference>
<evidence type="ECO:0000256" key="4">
    <source>
        <dbReference type="ARBA" id="ARBA00022679"/>
    </source>
</evidence>
<comment type="catalytic activity">
    <reaction evidence="1">
        <text>ATP + protein L-histidine = ADP + protein N-phospho-L-histidine.</text>
        <dbReference type="EC" id="2.7.13.3"/>
    </reaction>
</comment>
<accession>A0A0K8NXW3</accession>
<keyword evidence="7 8" id="KW-1133">Transmembrane helix</keyword>
<evidence type="ECO:0000313" key="10">
    <source>
        <dbReference type="EMBL" id="GAP35216.1"/>
    </source>
</evidence>
<comment type="caution">
    <text evidence="10">The sequence shown here is derived from an EMBL/GenBank/DDBJ whole genome shotgun (WGS) entry which is preliminary data.</text>
</comment>
<keyword evidence="6" id="KW-0418">Kinase</keyword>
<organism evidence="10 11">
    <name type="scientific">Piscinibacter sakaiensis</name>
    <name type="common">Ideonella sakaiensis</name>
    <dbReference type="NCBI Taxonomy" id="1547922"/>
    <lineage>
        <taxon>Bacteria</taxon>
        <taxon>Pseudomonadati</taxon>
        <taxon>Pseudomonadota</taxon>
        <taxon>Betaproteobacteria</taxon>
        <taxon>Burkholderiales</taxon>
        <taxon>Sphaerotilaceae</taxon>
        <taxon>Piscinibacter</taxon>
    </lineage>
</organism>
<dbReference type="EC" id="2.7.13.3" evidence="2"/>
<reference evidence="10 11" key="2">
    <citation type="journal article" date="2016" name="Science">
        <title>A bacterium that degrades and assimilates poly(ethylene terephthalate).</title>
        <authorList>
            <person name="Yoshida S."/>
            <person name="Hiraga K."/>
            <person name="Takehana T."/>
            <person name="Taniguchi I."/>
            <person name="Yamaji H."/>
            <person name="Maeda Y."/>
            <person name="Toyohara K."/>
            <person name="Miyamoto K."/>
            <person name="Kimura Y."/>
            <person name="Oda K."/>
        </authorList>
    </citation>
    <scope>NUCLEOTIDE SEQUENCE [LARGE SCALE GENOMIC DNA]</scope>
    <source>
        <strain evidence="11">NBRC 110686 / TISTR 2288 / 201-F6</strain>
    </source>
</reference>
<dbReference type="GO" id="GO:0000155">
    <property type="term" value="F:phosphorelay sensor kinase activity"/>
    <property type="evidence" value="ECO:0007669"/>
    <property type="project" value="InterPro"/>
</dbReference>
<dbReference type="CDD" id="cd00075">
    <property type="entry name" value="HATPase"/>
    <property type="match status" value="1"/>
</dbReference>
<dbReference type="Gene3D" id="3.30.565.10">
    <property type="entry name" value="Histidine kinase-like ATPase, C-terminal domain"/>
    <property type="match status" value="1"/>
</dbReference>
<keyword evidence="3" id="KW-0597">Phosphoprotein</keyword>
<dbReference type="STRING" id="1547922.ISF6_0807"/>
<dbReference type="GO" id="GO:0005886">
    <property type="term" value="C:plasma membrane"/>
    <property type="evidence" value="ECO:0007669"/>
    <property type="project" value="TreeGrafter"/>
</dbReference>
<protein>
    <recommendedName>
        <fullName evidence="2">histidine kinase</fullName>
        <ecNumber evidence="2">2.7.13.3</ecNumber>
    </recommendedName>
</protein>
<keyword evidence="4" id="KW-0808">Transferase</keyword>
<evidence type="ECO:0000259" key="9">
    <source>
        <dbReference type="PROSITE" id="PS50109"/>
    </source>
</evidence>
<evidence type="ECO:0000256" key="5">
    <source>
        <dbReference type="ARBA" id="ARBA00022692"/>
    </source>
</evidence>
<evidence type="ECO:0000256" key="3">
    <source>
        <dbReference type="ARBA" id="ARBA00022553"/>
    </source>
</evidence>
<evidence type="ECO:0000256" key="8">
    <source>
        <dbReference type="SAM" id="Phobius"/>
    </source>
</evidence>
<evidence type="ECO:0000256" key="1">
    <source>
        <dbReference type="ARBA" id="ARBA00000085"/>
    </source>
</evidence>
<dbReference type="InterPro" id="IPR005467">
    <property type="entry name" value="His_kinase_dom"/>
</dbReference>
<evidence type="ECO:0000256" key="7">
    <source>
        <dbReference type="ARBA" id="ARBA00022989"/>
    </source>
</evidence>
<proteinExistence type="predicted"/>
<dbReference type="SMART" id="SM00387">
    <property type="entry name" value="HATPase_c"/>
    <property type="match status" value="1"/>
</dbReference>
<dbReference type="PROSITE" id="PS50109">
    <property type="entry name" value="HIS_KIN"/>
    <property type="match status" value="1"/>
</dbReference>
<dbReference type="InterPro" id="IPR003661">
    <property type="entry name" value="HisK_dim/P_dom"/>
</dbReference>
<keyword evidence="5 8" id="KW-0812">Transmembrane</keyword>
<dbReference type="PANTHER" id="PTHR45436:SF16">
    <property type="entry name" value="HISTIDINE KINASE"/>
    <property type="match status" value="1"/>
</dbReference>
<sequence>MTLQQRVRLALVLLVALFTLVQGGLAVWTLHEQEDDLADDLVRTEAQRLAQRIERGGPARLLDEGADGAIGPLLPDRYEAWWQAPDGRSLPGPLPAGLAGLRDGPHRDHTPAGGEYHLLVMPVAGGRLVVRYDAAIAEQKVGDFAAQLAVLGAIFIGLAIAVSAWVAELLMQPLARVARLMDDWAPPPPPRPGEGARAPPAADEEGRLLDAFGRVQARWEHALAREGELLADLRHEVRTPLTALRTDLELLQVAWPGPATPGTAATDRDVAARQRVARMLSCVDAVAGTLASLRAIDVPGQRSAADQVVVPLADAVDDAWDSLGDLPAQHGLVLVNEVARDSAVRADRHALTTILRNLMRNAAEHAAPARCRVHWDDGALVIEDDGQGIPRDELPFVFERYYRGRLNDTGGRPADGGDQRGLGLAIARRAAEQRGWSLGVGPREPQGTRFVLRFGA</sequence>
<dbReference type="AlphaFoldDB" id="A0A0K8NXW3"/>